<gene>
    <name evidence="1" type="ORF">H8L32_16850</name>
</gene>
<proteinExistence type="predicted"/>
<name>A0ABR6ZUD0_9BURK</name>
<dbReference type="RefSeq" id="WP_186948426.1">
    <property type="nucleotide sequence ID" value="NZ_JACOGF010000008.1"/>
</dbReference>
<comment type="caution">
    <text evidence="1">The sequence shown here is derived from an EMBL/GenBank/DDBJ whole genome shotgun (WGS) entry which is preliminary data.</text>
</comment>
<evidence type="ECO:0000313" key="1">
    <source>
        <dbReference type="EMBL" id="MBC3919163.1"/>
    </source>
</evidence>
<organism evidence="1 2">
    <name type="scientific">Undibacterium hunanense</name>
    <dbReference type="NCBI Taxonomy" id="2762292"/>
    <lineage>
        <taxon>Bacteria</taxon>
        <taxon>Pseudomonadati</taxon>
        <taxon>Pseudomonadota</taxon>
        <taxon>Betaproteobacteria</taxon>
        <taxon>Burkholderiales</taxon>
        <taxon>Oxalobacteraceae</taxon>
        <taxon>Undibacterium</taxon>
    </lineage>
</organism>
<reference evidence="1 2" key="1">
    <citation type="submission" date="2020-08" db="EMBL/GenBank/DDBJ databases">
        <title>Novel species isolated from subtropical streams in China.</title>
        <authorList>
            <person name="Lu H."/>
        </authorList>
    </citation>
    <scope>NUCLEOTIDE SEQUENCE [LARGE SCALE GENOMIC DNA]</scope>
    <source>
        <strain evidence="1 2">CY18W</strain>
    </source>
</reference>
<dbReference type="Proteomes" id="UP000650424">
    <property type="component" value="Unassembled WGS sequence"/>
</dbReference>
<evidence type="ECO:0000313" key="2">
    <source>
        <dbReference type="Proteomes" id="UP000650424"/>
    </source>
</evidence>
<keyword evidence="2" id="KW-1185">Reference proteome</keyword>
<sequence>MSRSKNTAELQGPVAPDITMPASGGFSHDDVPDIEVVADVMADKKDWADKMNFMNETVCIRIQETTNPNEEPRVPVCVNGVKSHPVYGNNLPRGIELNVKRYVAEALLRAKPINVRTVKTIDHDGNDTARIVRSIGTAYPFEMINAKPRDTEWLRSIRAQA</sequence>
<accession>A0ABR6ZUD0</accession>
<dbReference type="EMBL" id="JACOGF010000008">
    <property type="protein sequence ID" value="MBC3919163.1"/>
    <property type="molecule type" value="Genomic_DNA"/>
</dbReference>
<protein>
    <submittedName>
        <fullName evidence="1">Uncharacterized protein</fullName>
    </submittedName>
</protein>